<dbReference type="Gene3D" id="1.10.510.10">
    <property type="entry name" value="Transferase(Phosphotransferase) domain 1"/>
    <property type="match status" value="1"/>
</dbReference>
<dbReference type="PROSITE" id="PS00107">
    <property type="entry name" value="PROTEIN_KINASE_ATP"/>
    <property type="match status" value="1"/>
</dbReference>
<dbReference type="InterPro" id="IPR000719">
    <property type="entry name" value="Prot_kinase_dom"/>
</dbReference>
<name>A0AAU9KEV0_9CILI</name>
<dbReference type="AlphaFoldDB" id="A0AAU9KEV0"/>
<feature type="domain" description="Protein kinase" evidence="16">
    <location>
        <begin position="131"/>
        <end position="388"/>
    </location>
</feature>
<comment type="cofactor">
    <cofactor evidence="1">
        <name>Mg(2+)</name>
        <dbReference type="ChEBI" id="CHEBI:18420"/>
    </cofactor>
</comment>
<dbReference type="FunFam" id="3.30.200.20:FF:000315">
    <property type="entry name" value="Calcium-dependent protein kinase 3"/>
    <property type="match status" value="1"/>
</dbReference>
<dbReference type="Pfam" id="PF00069">
    <property type="entry name" value="Pkinase"/>
    <property type="match status" value="1"/>
</dbReference>
<keyword evidence="3 15" id="KW-0723">Serine/threonine-protein kinase</keyword>
<dbReference type="CDD" id="cd05117">
    <property type="entry name" value="STKc_CAMK"/>
    <property type="match status" value="1"/>
</dbReference>
<dbReference type="InterPro" id="IPR008271">
    <property type="entry name" value="Ser/Thr_kinase_AS"/>
</dbReference>
<gene>
    <name evidence="17" type="ORF">BSTOLATCC_MIC65152</name>
</gene>
<feature type="binding site" evidence="14">
    <location>
        <position position="160"/>
    </location>
    <ligand>
        <name>ATP</name>
        <dbReference type="ChEBI" id="CHEBI:30616"/>
    </ligand>
</feature>
<keyword evidence="10 14" id="KW-0067">ATP-binding</keyword>
<dbReference type="PROSITE" id="PS50011">
    <property type="entry name" value="PROTEIN_KINASE_DOM"/>
    <property type="match status" value="1"/>
</dbReference>
<dbReference type="EMBL" id="CAJZBQ010000063">
    <property type="protein sequence ID" value="CAG9335832.1"/>
    <property type="molecule type" value="Genomic_DNA"/>
</dbReference>
<dbReference type="SMART" id="SM00220">
    <property type="entry name" value="S_TKc"/>
    <property type="match status" value="1"/>
</dbReference>
<evidence type="ECO:0000256" key="15">
    <source>
        <dbReference type="RuleBase" id="RU000304"/>
    </source>
</evidence>
<dbReference type="EC" id="2.7.11.1" evidence="2"/>
<proteinExistence type="inferred from homology"/>
<dbReference type="FunFam" id="1.10.510.10:FF:000945">
    <property type="entry name" value="Uncharacterized protein"/>
    <property type="match status" value="1"/>
</dbReference>
<accession>A0AAU9KEV0</accession>
<keyword evidence="18" id="KW-1185">Reference proteome</keyword>
<comment type="caution">
    <text evidence="17">The sequence shown here is derived from an EMBL/GenBank/DDBJ whole genome shotgun (WGS) entry which is preliminary data.</text>
</comment>
<evidence type="ECO:0000256" key="6">
    <source>
        <dbReference type="ARBA" id="ARBA00022737"/>
    </source>
</evidence>
<evidence type="ECO:0000256" key="9">
    <source>
        <dbReference type="ARBA" id="ARBA00022837"/>
    </source>
</evidence>
<keyword evidence="4" id="KW-0808">Transferase</keyword>
<evidence type="ECO:0000256" key="12">
    <source>
        <dbReference type="ARBA" id="ARBA00047899"/>
    </source>
</evidence>
<evidence type="ECO:0000256" key="2">
    <source>
        <dbReference type="ARBA" id="ARBA00012513"/>
    </source>
</evidence>
<dbReference type="PANTHER" id="PTHR24347">
    <property type="entry name" value="SERINE/THREONINE-PROTEIN KINASE"/>
    <property type="match status" value="1"/>
</dbReference>
<evidence type="ECO:0000313" key="17">
    <source>
        <dbReference type="EMBL" id="CAG9335832.1"/>
    </source>
</evidence>
<dbReference type="InterPro" id="IPR011009">
    <property type="entry name" value="Kinase-like_dom_sf"/>
</dbReference>
<evidence type="ECO:0000256" key="5">
    <source>
        <dbReference type="ARBA" id="ARBA00022723"/>
    </source>
</evidence>
<reference evidence="17" key="1">
    <citation type="submission" date="2021-09" db="EMBL/GenBank/DDBJ databases">
        <authorList>
            <consortium name="AG Swart"/>
            <person name="Singh M."/>
            <person name="Singh A."/>
            <person name="Seah K."/>
            <person name="Emmerich C."/>
        </authorList>
    </citation>
    <scope>NUCLEOTIDE SEQUENCE</scope>
    <source>
        <strain evidence="17">ATCC30299</strain>
    </source>
</reference>
<evidence type="ECO:0000259" key="16">
    <source>
        <dbReference type="PROSITE" id="PS50011"/>
    </source>
</evidence>
<evidence type="ECO:0000256" key="8">
    <source>
        <dbReference type="ARBA" id="ARBA00022777"/>
    </source>
</evidence>
<dbReference type="GO" id="GO:0005524">
    <property type="term" value="F:ATP binding"/>
    <property type="evidence" value="ECO:0007669"/>
    <property type="project" value="UniProtKB-UniRule"/>
</dbReference>
<dbReference type="GO" id="GO:0004674">
    <property type="term" value="F:protein serine/threonine kinase activity"/>
    <property type="evidence" value="ECO:0007669"/>
    <property type="project" value="UniProtKB-KW"/>
</dbReference>
<organism evidence="17 18">
    <name type="scientific">Blepharisma stoltei</name>
    <dbReference type="NCBI Taxonomy" id="1481888"/>
    <lineage>
        <taxon>Eukaryota</taxon>
        <taxon>Sar</taxon>
        <taxon>Alveolata</taxon>
        <taxon>Ciliophora</taxon>
        <taxon>Postciliodesmatophora</taxon>
        <taxon>Heterotrichea</taxon>
        <taxon>Heterotrichida</taxon>
        <taxon>Blepharismidae</taxon>
        <taxon>Blepharisma</taxon>
    </lineage>
</organism>
<protein>
    <recommendedName>
        <fullName evidence="2">non-specific serine/threonine protein kinase</fullName>
        <ecNumber evidence="2">2.7.11.1</ecNumber>
    </recommendedName>
</protein>
<comment type="catalytic activity">
    <reaction evidence="13">
        <text>L-seryl-[protein] + ATP = O-phospho-L-seryl-[protein] + ADP + H(+)</text>
        <dbReference type="Rhea" id="RHEA:17989"/>
        <dbReference type="Rhea" id="RHEA-COMP:9863"/>
        <dbReference type="Rhea" id="RHEA-COMP:11604"/>
        <dbReference type="ChEBI" id="CHEBI:15378"/>
        <dbReference type="ChEBI" id="CHEBI:29999"/>
        <dbReference type="ChEBI" id="CHEBI:30616"/>
        <dbReference type="ChEBI" id="CHEBI:83421"/>
        <dbReference type="ChEBI" id="CHEBI:456216"/>
        <dbReference type="EC" id="2.7.11.1"/>
    </reaction>
</comment>
<comment type="similarity">
    <text evidence="11">Belongs to the protein kinase superfamily. Ser/Thr protein kinase family. CDPK subfamily.</text>
</comment>
<evidence type="ECO:0000256" key="4">
    <source>
        <dbReference type="ARBA" id="ARBA00022679"/>
    </source>
</evidence>
<evidence type="ECO:0000256" key="3">
    <source>
        <dbReference type="ARBA" id="ARBA00022527"/>
    </source>
</evidence>
<keyword evidence="5" id="KW-0479">Metal-binding</keyword>
<dbReference type="InterPro" id="IPR017441">
    <property type="entry name" value="Protein_kinase_ATP_BS"/>
</dbReference>
<evidence type="ECO:0000256" key="11">
    <source>
        <dbReference type="ARBA" id="ARBA00024334"/>
    </source>
</evidence>
<evidence type="ECO:0000256" key="1">
    <source>
        <dbReference type="ARBA" id="ARBA00001946"/>
    </source>
</evidence>
<evidence type="ECO:0000256" key="13">
    <source>
        <dbReference type="ARBA" id="ARBA00048679"/>
    </source>
</evidence>
<keyword evidence="7 14" id="KW-0547">Nucleotide-binding</keyword>
<dbReference type="PROSITE" id="PS00108">
    <property type="entry name" value="PROTEIN_KINASE_ST"/>
    <property type="match status" value="1"/>
</dbReference>
<keyword evidence="9" id="KW-0106">Calcium</keyword>
<evidence type="ECO:0000256" key="7">
    <source>
        <dbReference type="ARBA" id="ARBA00022741"/>
    </source>
</evidence>
<dbReference type="Proteomes" id="UP001162131">
    <property type="component" value="Unassembled WGS sequence"/>
</dbReference>
<sequence>MQSVFLSINQVEQGSYEFWTPFNNEEIKEVFKWQLSEAKKPGFLIENTYILSDKALIKLEAGSKVPVSTVNIQWKLIEPFVEEKDDITRYGFSLGHQNASHDFYVKNKEELDLWLDKLSYVGILTDLEDDYELEIVLGRGAYSKVFLGKHRKDCKKYAIKSIDKLEIKGSQENYEALIKEIKIMRKLNHPNIIKLHKIYEDEDHVHLVLDYAKGEDLYTRVLMKDNFTERDVAKLSQKLLCVLDYLNSQNIVHRDIKLENILMDSYENDYDFKLADFGLATEASGDLKLRCGTPGYIAPEILRRQPYGTKSDLFSVGIIMYILLSGKMPFYSESVKDILVKNTECIINFNDHVWKYVSKDAINLIKRLTDPNPENRIPPEEAVGHRWFCKKLKSISFRSRSLKSRSQEINRERGDFQVECVKIKTRILPNNFVPIKKARLQRLIKGKVY</sequence>
<dbReference type="GO" id="GO:0046872">
    <property type="term" value="F:metal ion binding"/>
    <property type="evidence" value="ECO:0007669"/>
    <property type="project" value="UniProtKB-KW"/>
</dbReference>
<keyword evidence="8" id="KW-0418">Kinase</keyword>
<dbReference type="SUPFAM" id="SSF56112">
    <property type="entry name" value="Protein kinase-like (PK-like)"/>
    <property type="match status" value="1"/>
</dbReference>
<evidence type="ECO:0000256" key="10">
    <source>
        <dbReference type="ARBA" id="ARBA00022840"/>
    </source>
</evidence>
<evidence type="ECO:0000256" key="14">
    <source>
        <dbReference type="PROSITE-ProRule" id="PRU10141"/>
    </source>
</evidence>
<evidence type="ECO:0000313" key="18">
    <source>
        <dbReference type="Proteomes" id="UP001162131"/>
    </source>
</evidence>
<keyword evidence="6" id="KW-0677">Repeat</keyword>
<comment type="catalytic activity">
    <reaction evidence="12">
        <text>L-threonyl-[protein] + ATP = O-phospho-L-threonyl-[protein] + ADP + H(+)</text>
        <dbReference type="Rhea" id="RHEA:46608"/>
        <dbReference type="Rhea" id="RHEA-COMP:11060"/>
        <dbReference type="Rhea" id="RHEA-COMP:11605"/>
        <dbReference type="ChEBI" id="CHEBI:15378"/>
        <dbReference type="ChEBI" id="CHEBI:30013"/>
        <dbReference type="ChEBI" id="CHEBI:30616"/>
        <dbReference type="ChEBI" id="CHEBI:61977"/>
        <dbReference type="ChEBI" id="CHEBI:456216"/>
        <dbReference type="EC" id="2.7.11.1"/>
    </reaction>
</comment>